<evidence type="ECO:0000313" key="3">
    <source>
        <dbReference type="EMBL" id="CTQ86766.1"/>
    </source>
</evidence>
<dbReference type="SUPFAM" id="SSF49899">
    <property type="entry name" value="Concanavalin A-like lectins/glucanases"/>
    <property type="match status" value="1"/>
</dbReference>
<evidence type="ECO:0000313" key="5">
    <source>
        <dbReference type="WormBase" id="DC2.3e"/>
    </source>
</evidence>
<sequence>MCDFPHRVPVESIRTISINGNIRVDYVEFHPPEDSMPTE</sequence>
<reference evidence="3 4" key="1">
    <citation type="journal article" date="1998" name="Science">
        <title>Genome sequence of the nematode C. elegans: a platform for investigating biology.</title>
        <authorList>
            <consortium name="The C. elegans sequencing consortium"/>
            <person name="Sulson J.E."/>
            <person name="Waterston R."/>
        </authorList>
    </citation>
    <scope>NUCLEOTIDE SEQUENCE [LARGE SCALE GENOMIC DNA]</scope>
    <source>
        <strain evidence="3 4">Bristol N2</strain>
    </source>
</reference>
<dbReference type="InterPro" id="IPR013320">
    <property type="entry name" value="ConA-like_dom_sf"/>
</dbReference>
<dbReference type="Bgee" id="WBGene00017080">
    <property type="expression patterns" value="Expressed in pharyngeal muscle cell (C elegans) and 4 other cell types or tissues"/>
</dbReference>
<protein>
    <submittedName>
        <fullName evidence="3">Galectin domain-containing protein</fullName>
    </submittedName>
</protein>
<organism evidence="3 4">
    <name type="scientific">Caenorhabditis elegans</name>
    <dbReference type="NCBI Taxonomy" id="6239"/>
    <lineage>
        <taxon>Eukaryota</taxon>
        <taxon>Metazoa</taxon>
        <taxon>Ecdysozoa</taxon>
        <taxon>Nematoda</taxon>
        <taxon>Chromadorea</taxon>
        <taxon>Rhabditida</taxon>
        <taxon>Rhabditina</taxon>
        <taxon>Rhabditomorpha</taxon>
        <taxon>Rhabditoidea</taxon>
        <taxon>Rhabditidae</taxon>
        <taxon>Peloderinae</taxon>
        <taxon>Caenorhabditis</taxon>
    </lineage>
</organism>
<dbReference type="Gene3D" id="2.60.120.200">
    <property type="match status" value="1"/>
</dbReference>
<name>A0A0K3ARW6_CAEEL</name>
<evidence type="ECO:0000313" key="4">
    <source>
        <dbReference type="Proteomes" id="UP000001940"/>
    </source>
</evidence>
<keyword evidence="4" id="KW-1185">Reference proteome</keyword>
<proteinExistence type="evidence at protein level"/>
<dbReference type="Proteomes" id="UP000001940">
    <property type="component" value="Chromosome V"/>
</dbReference>
<accession>A0A0K3ARW6</accession>
<dbReference type="PROSITE" id="PS51304">
    <property type="entry name" value="GALECTIN"/>
    <property type="match status" value="1"/>
</dbReference>
<dbReference type="EMBL" id="BX284605">
    <property type="protein sequence ID" value="CTQ86766.1"/>
    <property type="molecule type" value="Genomic_DNA"/>
</dbReference>
<evidence type="ECO:0007829" key="6">
    <source>
        <dbReference type="PeptideAtlas" id="A0A0K3ARW6"/>
    </source>
</evidence>
<evidence type="ECO:0000259" key="2">
    <source>
        <dbReference type="PROSITE" id="PS51304"/>
    </source>
</evidence>
<dbReference type="GO" id="GO:0030246">
    <property type="term" value="F:carbohydrate binding"/>
    <property type="evidence" value="ECO:0007669"/>
    <property type="project" value="UniProtKB-KW"/>
</dbReference>
<dbReference type="OrthoDB" id="6251307at2759"/>
<dbReference type="InterPro" id="IPR001079">
    <property type="entry name" value="Galectin_CRD"/>
</dbReference>
<dbReference type="GeneID" id="178548"/>
<dbReference type="CTD" id="178548"/>
<dbReference type="WormBase" id="DC2.3e">
    <property type="protein sequence ID" value="CE50678"/>
    <property type="gene ID" value="WBGene00017080"/>
    <property type="gene designation" value="lec-12"/>
</dbReference>
<keyword evidence="1" id="KW-0430">Lectin</keyword>
<gene>
    <name evidence="3 5" type="primary">lec-12</name>
    <name evidence="3" type="ORF">CELE_DC2.3</name>
    <name evidence="5" type="ORF">DC2.3</name>
</gene>
<dbReference type="ExpressionAtlas" id="A0A0K3ARW6">
    <property type="expression patterns" value="baseline and differential"/>
</dbReference>
<keyword evidence="6" id="KW-1267">Proteomics identification</keyword>
<evidence type="ECO:0000256" key="1">
    <source>
        <dbReference type="ARBA" id="ARBA00022734"/>
    </source>
</evidence>
<dbReference type="AlphaFoldDB" id="A0A0K3ARW6"/>
<dbReference type="AGR" id="WB:WBGene00017080"/>
<feature type="domain" description="Galectin" evidence="2">
    <location>
        <begin position="1"/>
        <end position="30"/>
    </location>
</feature>
<dbReference type="FunFam" id="2.60.120.200:FF:000562">
    <property type="entry name" value="Galectin"/>
    <property type="match status" value="1"/>
</dbReference>
<dbReference type="RefSeq" id="NP_001300067.1">
    <property type="nucleotide sequence ID" value="NM_001313138.1"/>
</dbReference>